<reference evidence="1" key="1">
    <citation type="submission" date="2021-06" db="EMBL/GenBank/DDBJ databases">
        <authorList>
            <person name="Kallberg Y."/>
            <person name="Tangrot J."/>
            <person name="Rosling A."/>
        </authorList>
    </citation>
    <scope>NUCLEOTIDE SEQUENCE</scope>
    <source>
        <strain evidence="1">FL130A</strain>
    </source>
</reference>
<evidence type="ECO:0000313" key="1">
    <source>
        <dbReference type="EMBL" id="CAG8763457.1"/>
    </source>
</evidence>
<accession>A0A9N9NRE2</accession>
<sequence>TFDSTEPTSSSSMFQNVIESGTLMEITIHPPKRLKKNPFWNELTKIERWKEIMQAIKAKLNLTTERRNIFESKNTINPIRKSLKTWYEAGIIDCNE</sequence>
<name>A0A9N9NRE2_9GLOM</name>
<organism evidence="1 2">
    <name type="scientific">Ambispora leptoticha</name>
    <dbReference type="NCBI Taxonomy" id="144679"/>
    <lineage>
        <taxon>Eukaryota</taxon>
        <taxon>Fungi</taxon>
        <taxon>Fungi incertae sedis</taxon>
        <taxon>Mucoromycota</taxon>
        <taxon>Glomeromycotina</taxon>
        <taxon>Glomeromycetes</taxon>
        <taxon>Archaeosporales</taxon>
        <taxon>Ambisporaceae</taxon>
        <taxon>Ambispora</taxon>
    </lineage>
</organism>
<dbReference type="AlphaFoldDB" id="A0A9N9NRE2"/>
<evidence type="ECO:0000313" key="2">
    <source>
        <dbReference type="Proteomes" id="UP000789508"/>
    </source>
</evidence>
<proteinExistence type="predicted"/>
<keyword evidence="2" id="KW-1185">Reference proteome</keyword>
<protein>
    <submittedName>
        <fullName evidence="1">9972_t:CDS:1</fullName>
    </submittedName>
</protein>
<comment type="caution">
    <text evidence="1">The sequence shown here is derived from an EMBL/GenBank/DDBJ whole genome shotgun (WGS) entry which is preliminary data.</text>
</comment>
<feature type="non-terminal residue" evidence="1">
    <location>
        <position position="96"/>
    </location>
</feature>
<dbReference type="Proteomes" id="UP000789508">
    <property type="component" value="Unassembled WGS sequence"/>
</dbReference>
<gene>
    <name evidence="1" type="ORF">ALEPTO_LOCUS13759</name>
</gene>
<dbReference type="OrthoDB" id="10554905at2759"/>
<feature type="non-terminal residue" evidence="1">
    <location>
        <position position="1"/>
    </location>
</feature>
<dbReference type="EMBL" id="CAJVPS010047724">
    <property type="protein sequence ID" value="CAG8763457.1"/>
    <property type="molecule type" value="Genomic_DNA"/>
</dbReference>